<name>A0A5C4TAJ6_9BACL</name>
<reference evidence="5 6" key="1">
    <citation type="submission" date="2019-05" db="EMBL/GenBank/DDBJ databases">
        <title>We sequenced the genome of Paenibacillus hemerocallicola KCTC 33185 for further insight into its adaptation and study the phylogeny of Paenibacillus.</title>
        <authorList>
            <person name="Narsing Rao M.P."/>
        </authorList>
    </citation>
    <scope>NUCLEOTIDE SEQUENCE [LARGE SCALE GENOMIC DNA]</scope>
    <source>
        <strain evidence="5 6">KCTC 33185</strain>
    </source>
</reference>
<dbReference type="SMART" id="SM00342">
    <property type="entry name" value="HTH_ARAC"/>
    <property type="match status" value="1"/>
</dbReference>
<dbReference type="OrthoDB" id="9816335at2"/>
<keyword evidence="1" id="KW-0805">Transcription regulation</keyword>
<dbReference type="Proteomes" id="UP000307943">
    <property type="component" value="Unassembled WGS sequence"/>
</dbReference>
<feature type="domain" description="HTH araC/xylS-type" evidence="4">
    <location>
        <begin position="263"/>
        <end position="361"/>
    </location>
</feature>
<evidence type="ECO:0000256" key="3">
    <source>
        <dbReference type="ARBA" id="ARBA00023163"/>
    </source>
</evidence>
<keyword evidence="2" id="KW-0238">DNA-binding</keyword>
<keyword evidence="6" id="KW-1185">Reference proteome</keyword>
<comment type="caution">
    <text evidence="5">The sequence shown here is derived from an EMBL/GenBank/DDBJ whole genome shotgun (WGS) entry which is preliminary data.</text>
</comment>
<proteinExistence type="predicted"/>
<dbReference type="GO" id="GO:0043565">
    <property type="term" value="F:sequence-specific DNA binding"/>
    <property type="evidence" value="ECO:0007669"/>
    <property type="project" value="InterPro"/>
</dbReference>
<dbReference type="PROSITE" id="PS01124">
    <property type="entry name" value="HTH_ARAC_FAMILY_2"/>
    <property type="match status" value="1"/>
</dbReference>
<dbReference type="Gene3D" id="1.10.10.60">
    <property type="entry name" value="Homeodomain-like"/>
    <property type="match status" value="2"/>
</dbReference>
<dbReference type="InterPro" id="IPR003313">
    <property type="entry name" value="AraC-bd"/>
</dbReference>
<evidence type="ECO:0000313" key="5">
    <source>
        <dbReference type="EMBL" id="TNJ65922.1"/>
    </source>
</evidence>
<evidence type="ECO:0000313" key="6">
    <source>
        <dbReference type="Proteomes" id="UP000307943"/>
    </source>
</evidence>
<dbReference type="EMBL" id="VDCQ01000014">
    <property type="protein sequence ID" value="TNJ65922.1"/>
    <property type="molecule type" value="Genomic_DNA"/>
</dbReference>
<dbReference type="SUPFAM" id="SSF51215">
    <property type="entry name" value="Regulatory protein AraC"/>
    <property type="match status" value="1"/>
</dbReference>
<dbReference type="Pfam" id="PF02311">
    <property type="entry name" value="AraC_binding"/>
    <property type="match status" value="1"/>
</dbReference>
<dbReference type="PANTHER" id="PTHR43280:SF28">
    <property type="entry name" value="HTH-TYPE TRANSCRIPTIONAL ACTIVATOR RHAS"/>
    <property type="match status" value="1"/>
</dbReference>
<organism evidence="5 6">
    <name type="scientific">Paenibacillus hemerocallicola</name>
    <dbReference type="NCBI Taxonomy" id="1172614"/>
    <lineage>
        <taxon>Bacteria</taxon>
        <taxon>Bacillati</taxon>
        <taxon>Bacillota</taxon>
        <taxon>Bacilli</taxon>
        <taxon>Bacillales</taxon>
        <taxon>Paenibacillaceae</taxon>
        <taxon>Paenibacillus</taxon>
    </lineage>
</organism>
<evidence type="ECO:0000256" key="1">
    <source>
        <dbReference type="ARBA" id="ARBA00023015"/>
    </source>
</evidence>
<dbReference type="PROSITE" id="PS00041">
    <property type="entry name" value="HTH_ARAC_FAMILY_1"/>
    <property type="match status" value="1"/>
</dbReference>
<protein>
    <submittedName>
        <fullName evidence="5">Helix-turn-helix domain-containing protein</fullName>
    </submittedName>
</protein>
<dbReference type="Gene3D" id="2.60.120.10">
    <property type="entry name" value="Jelly Rolls"/>
    <property type="match status" value="1"/>
</dbReference>
<gene>
    <name evidence="5" type="ORF">FE784_12110</name>
</gene>
<evidence type="ECO:0000259" key="4">
    <source>
        <dbReference type="PROSITE" id="PS01124"/>
    </source>
</evidence>
<dbReference type="InterPro" id="IPR018062">
    <property type="entry name" value="HTH_AraC-typ_CS"/>
</dbReference>
<sequence length="363" mass="42507">MRSKEVASSKLSRIIGSRRAVSWRKPTSWTLLPSCSEKGRSTSAKNSGCSIYPSTTICNDWSRTVNRGTVMRIKSMKQYSHPCDFPFWIQRNLHDVRDMPDIHIHEFVELIYVAEGRGTHLFQDIYYEIRAGDIFIINPGERHGYALKEDQYIGIVNCLFEPDFIPHSLLSDLRINDALDFFYVQPFLNGHSRFHHKLNLRGEAADKTRGILEELHQEMDRRQPGYQTMIQLRMTELFILLSRYYKDRKNKTDSRSPQELLIRRICGYVERHYNQKITLSDLSALFHIGIRQLNRLFNQYTGSSVIEYVHRIRMEKAKRLLTDTDEKVNVVAEMVGYGDPAFFNKLFVREAGCPPGKYREENR</sequence>
<dbReference type="Pfam" id="PF12833">
    <property type="entry name" value="HTH_18"/>
    <property type="match status" value="1"/>
</dbReference>
<dbReference type="PANTHER" id="PTHR43280">
    <property type="entry name" value="ARAC-FAMILY TRANSCRIPTIONAL REGULATOR"/>
    <property type="match status" value="1"/>
</dbReference>
<dbReference type="AlphaFoldDB" id="A0A5C4TAJ6"/>
<dbReference type="InterPro" id="IPR014710">
    <property type="entry name" value="RmlC-like_jellyroll"/>
</dbReference>
<dbReference type="GO" id="GO:0003700">
    <property type="term" value="F:DNA-binding transcription factor activity"/>
    <property type="evidence" value="ECO:0007669"/>
    <property type="project" value="InterPro"/>
</dbReference>
<dbReference type="InterPro" id="IPR018060">
    <property type="entry name" value="HTH_AraC"/>
</dbReference>
<dbReference type="InterPro" id="IPR009057">
    <property type="entry name" value="Homeodomain-like_sf"/>
</dbReference>
<evidence type="ECO:0000256" key="2">
    <source>
        <dbReference type="ARBA" id="ARBA00023125"/>
    </source>
</evidence>
<dbReference type="SUPFAM" id="SSF46689">
    <property type="entry name" value="Homeodomain-like"/>
    <property type="match status" value="2"/>
</dbReference>
<accession>A0A5C4TAJ6</accession>
<keyword evidence="3" id="KW-0804">Transcription</keyword>
<dbReference type="InterPro" id="IPR037923">
    <property type="entry name" value="HTH-like"/>
</dbReference>